<accession>A0ABN9G766</accession>
<evidence type="ECO:0000313" key="1">
    <source>
        <dbReference type="EMBL" id="CAI9604611.1"/>
    </source>
</evidence>
<reference evidence="1" key="1">
    <citation type="submission" date="2023-05" db="EMBL/GenBank/DDBJ databases">
        <authorList>
            <person name="Stuckert A."/>
        </authorList>
    </citation>
    <scope>NUCLEOTIDE SEQUENCE</scope>
</reference>
<gene>
    <name evidence="1" type="ORF">SPARVUS_LOCUS13487145</name>
</gene>
<comment type="caution">
    <text evidence="1">The sequence shown here is derived from an EMBL/GenBank/DDBJ whole genome shotgun (WGS) entry which is preliminary data.</text>
</comment>
<name>A0ABN9G766_9NEOB</name>
<evidence type="ECO:0000313" key="2">
    <source>
        <dbReference type="Proteomes" id="UP001162483"/>
    </source>
</evidence>
<dbReference type="EMBL" id="CATNWA010017998">
    <property type="protein sequence ID" value="CAI9604611.1"/>
    <property type="molecule type" value="Genomic_DNA"/>
</dbReference>
<dbReference type="Proteomes" id="UP001162483">
    <property type="component" value="Unassembled WGS sequence"/>
</dbReference>
<keyword evidence="2" id="KW-1185">Reference proteome</keyword>
<sequence length="75" mass="8408">MGPPTDPGPSGGALVPKWSVRPWLAAEVCIISCSSCLMNFMKRHFDSQNCWKIGFFSYLFLFSFIEPVPPARPSR</sequence>
<organism evidence="1 2">
    <name type="scientific">Staurois parvus</name>
    <dbReference type="NCBI Taxonomy" id="386267"/>
    <lineage>
        <taxon>Eukaryota</taxon>
        <taxon>Metazoa</taxon>
        <taxon>Chordata</taxon>
        <taxon>Craniata</taxon>
        <taxon>Vertebrata</taxon>
        <taxon>Euteleostomi</taxon>
        <taxon>Amphibia</taxon>
        <taxon>Batrachia</taxon>
        <taxon>Anura</taxon>
        <taxon>Neobatrachia</taxon>
        <taxon>Ranoidea</taxon>
        <taxon>Ranidae</taxon>
        <taxon>Staurois</taxon>
    </lineage>
</organism>
<proteinExistence type="predicted"/>
<protein>
    <submittedName>
        <fullName evidence="1">Uncharacterized protein</fullName>
    </submittedName>
</protein>